<accession>D5RIG4</accession>
<proteinExistence type="predicted"/>
<evidence type="ECO:0000256" key="1">
    <source>
        <dbReference type="SAM" id="MobiDB-lite"/>
    </source>
</evidence>
<feature type="region of interest" description="Disordered" evidence="1">
    <location>
        <begin position="1"/>
        <end position="24"/>
    </location>
</feature>
<dbReference type="AlphaFoldDB" id="D5RIG4"/>
<dbReference type="EMBL" id="ADVL01000149">
    <property type="protein sequence ID" value="EFH12908.1"/>
    <property type="molecule type" value="Genomic_DNA"/>
</dbReference>
<feature type="compositionally biased region" description="Low complexity" evidence="1">
    <location>
        <begin position="43"/>
        <end position="56"/>
    </location>
</feature>
<comment type="caution">
    <text evidence="2">The sequence shown here is derived from an EMBL/GenBank/DDBJ whole genome shotgun (WGS) entry which is preliminary data.</text>
</comment>
<feature type="compositionally biased region" description="Basic residues" evidence="1">
    <location>
        <begin position="1"/>
        <end position="15"/>
    </location>
</feature>
<dbReference type="Proteomes" id="UP000005324">
    <property type="component" value="Unassembled WGS sequence"/>
</dbReference>
<evidence type="ECO:0000313" key="2">
    <source>
        <dbReference type="EMBL" id="EFH12908.1"/>
    </source>
</evidence>
<organism evidence="2 3">
    <name type="scientific">Pseudoroseomonas cervicalis ATCC 49957</name>
    <dbReference type="NCBI Taxonomy" id="525371"/>
    <lineage>
        <taxon>Bacteria</taxon>
        <taxon>Pseudomonadati</taxon>
        <taxon>Pseudomonadota</taxon>
        <taxon>Alphaproteobacteria</taxon>
        <taxon>Acetobacterales</taxon>
        <taxon>Roseomonadaceae</taxon>
        <taxon>Roseomonas</taxon>
    </lineage>
</organism>
<feature type="region of interest" description="Disordered" evidence="1">
    <location>
        <begin position="43"/>
        <end position="62"/>
    </location>
</feature>
<name>D5RIG4_9PROT</name>
<evidence type="ECO:0000313" key="3">
    <source>
        <dbReference type="Proteomes" id="UP000005324"/>
    </source>
</evidence>
<dbReference type="HOGENOM" id="CLU_2901404_0_0_5"/>
<reference evidence="2 3" key="1">
    <citation type="submission" date="2010-04" db="EMBL/GenBank/DDBJ databases">
        <authorList>
            <person name="Qin X."/>
            <person name="Bachman B."/>
            <person name="Battles P."/>
            <person name="Bell A."/>
            <person name="Bess C."/>
            <person name="Bickham C."/>
            <person name="Chaboub L."/>
            <person name="Chen D."/>
            <person name="Coyle M."/>
            <person name="Deiros D.R."/>
            <person name="Dinh H."/>
            <person name="Forbes L."/>
            <person name="Fowler G."/>
            <person name="Francisco L."/>
            <person name="Fu Q."/>
            <person name="Gubbala S."/>
            <person name="Hale W."/>
            <person name="Han Y."/>
            <person name="Hemphill L."/>
            <person name="Highlander S.K."/>
            <person name="Hirani K."/>
            <person name="Hogues M."/>
            <person name="Jackson L."/>
            <person name="Jakkamsetti A."/>
            <person name="Javaid M."/>
            <person name="Jiang H."/>
            <person name="Korchina V."/>
            <person name="Kovar C."/>
            <person name="Lara F."/>
            <person name="Lee S."/>
            <person name="Mata R."/>
            <person name="Mathew T."/>
            <person name="Moen C."/>
            <person name="Morales K."/>
            <person name="Munidasa M."/>
            <person name="Nazareth L."/>
            <person name="Ngo R."/>
            <person name="Nguyen L."/>
            <person name="Okwuonu G."/>
            <person name="Ongeri F."/>
            <person name="Patil S."/>
            <person name="Petrosino J."/>
            <person name="Pham C."/>
            <person name="Pham P."/>
            <person name="Pu L.-L."/>
            <person name="Puazo M."/>
            <person name="Raj R."/>
            <person name="Reid J."/>
            <person name="Rouhana J."/>
            <person name="Saada N."/>
            <person name="Shang Y."/>
            <person name="Simmons D."/>
            <person name="Thornton R."/>
            <person name="Warren J."/>
            <person name="Weissenberger G."/>
            <person name="Zhang J."/>
            <person name="Zhang L."/>
            <person name="Zhou C."/>
            <person name="Zhu D."/>
            <person name="Muzny D."/>
            <person name="Worley K."/>
            <person name="Gibbs R."/>
        </authorList>
    </citation>
    <scope>NUCLEOTIDE SEQUENCE [LARGE SCALE GENOMIC DNA]</scope>
    <source>
        <strain evidence="2 3">ATCC 49957</strain>
    </source>
</reference>
<gene>
    <name evidence="2" type="ORF">HMPREF0731_0874</name>
</gene>
<keyword evidence="3" id="KW-1185">Reference proteome</keyword>
<sequence>MPSRHKARHGQRASRRSTAAGTISVAGPCSAWSNRWLPRLGSRFSSSVSARPRSAATKPAAG</sequence>
<protein>
    <submittedName>
        <fullName evidence="2">Uncharacterized protein</fullName>
    </submittedName>
</protein>